<reference evidence="1" key="1">
    <citation type="journal article" date="2014" name="Front. Microbiol.">
        <title>High frequency of phylogenetically diverse reductive dehalogenase-homologous genes in deep subseafloor sedimentary metagenomes.</title>
        <authorList>
            <person name="Kawai M."/>
            <person name="Futagami T."/>
            <person name="Toyoda A."/>
            <person name="Takaki Y."/>
            <person name="Nishi S."/>
            <person name="Hori S."/>
            <person name="Arai W."/>
            <person name="Tsubouchi T."/>
            <person name="Morono Y."/>
            <person name="Uchiyama I."/>
            <person name="Ito T."/>
            <person name="Fujiyama A."/>
            <person name="Inagaki F."/>
            <person name="Takami H."/>
        </authorList>
    </citation>
    <scope>NUCLEOTIDE SEQUENCE</scope>
    <source>
        <strain evidence="1">Expedition CK06-06</strain>
    </source>
</reference>
<dbReference type="EMBL" id="BARU01037005">
    <property type="protein sequence ID" value="GAH83403.1"/>
    <property type="molecule type" value="Genomic_DNA"/>
</dbReference>
<proteinExistence type="predicted"/>
<organism evidence="1">
    <name type="scientific">marine sediment metagenome</name>
    <dbReference type="NCBI Taxonomy" id="412755"/>
    <lineage>
        <taxon>unclassified sequences</taxon>
        <taxon>metagenomes</taxon>
        <taxon>ecological metagenomes</taxon>
    </lineage>
</organism>
<name>X1KMW1_9ZZZZ</name>
<sequence>MIKKLILGLLVGAMCLSASAALAYNEAPMLRVKVAAGELPSVAERLPEEPSVLEPLEEIGQYGGELHVFATDVNPWQD</sequence>
<comment type="caution">
    <text evidence="1">The sequence shown here is derived from an EMBL/GenBank/DDBJ whole genome shotgun (WGS) entry which is preliminary data.</text>
</comment>
<feature type="non-terminal residue" evidence="1">
    <location>
        <position position="78"/>
    </location>
</feature>
<dbReference type="AlphaFoldDB" id="X1KMW1"/>
<accession>X1KMW1</accession>
<gene>
    <name evidence="1" type="ORF">S03H2_57712</name>
</gene>
<protein>
    <submittedName>
        <fullName evidence="1">Uncharacterized protein</fullName>
    </submittedName>
</protein>
<evidence type="ECO:0000313" key="1">
    <source>
        <dbReference type="EMBL" id="GAH83403.1"/>
    </source>
</evidence>